<dbReference type="EMBL" id="BARS01048746">
    <property type="protein sequence ID" value="GAG39701.1"/>
    <property type="molecule type" value="Genomic_DNA"/>
</dbReference>
<sequence>MKDQGKLTLISGEIESGKTRFCRQAAGALKELGWDVAGIVSPAVFNEGGKIAIDGLDLRSG</sequence>
<name>X0YSP2_9ZZZZ</name>
<dbReference type="InterPro" id="IPR004948">
    <property type="entry name" value="Nuc-triphosphatase_THEP1"/>
</dbReference>
<dbReference type="AlphaFoldDB" id="X0YSP2"/>
<dbReference type="Pfam" id="PF03266">
    <property type="entry name" value="NTPase_1"/>
    <property type="match status" value="1"/>
</dbReference>
<protein>
    <recommendedName>
        <fullName evidence="2">NadR/Ttd14 AAA domain-containing protein</fullName>
    </recommendedName>
</protein>
<evidence type="ECO:0008006" key="2">
    <source>
        <dbReference type="Google" id="ProtNLM"/>
    </source>
</evidence>
<comment type="caution">
    <text evidence="1">The sequence shown here is derived from an EMBL/GenBank/DDBJ whole genome shotgun (WGS) entry which is preliminary data.</text>
</comment>
<feature type="non-terminal residue" evidence="1">
    <location>
        <position position="61"/>
    </location>
</feature>
<dbReference type="InterPro" id="IPR027417">
    <property type="entry name" value="P-loop_NTPase"/>
</dbReference>
<accession>X0YSP2</accession>
<dbReference type="GO" id="GO:0017111">
    <property type="term" value="F:ribonucleoside triphosphate phosphatase activity"/>
    <property type="evidence" value="ECO:0007669"/>
    <property type="project" value="InterPro"/>
</dbReference>
<reference evidence="1" key="1">
    <citation type="journal article" date="2014" name="Front. Microbiol.">
        <title>High frequency of phylogenetically diverse reductive dehalogenase-homologous genes in deep subseafloor sedimentary metagenomes.</title>
        <authorList>
            <person name="Kawai M."/>
            <person name="Futagami T."/>
            <person name="Toyoda A."/>
            <person name="Takaki Y."/>
            <person name="Nishi S."/>
            <person name="Hori S."/>
            <person name="Arai W."/>
            <person name="Tsubouchi T."/>
            <person name="Morono Y."/>
            <person name="Uchiyama I."/>
            <person name="Ito T."/>
            <person name="Fujiyama A."/>
            <person name="Inagaki F."/>
            <person name="Takami H."/>
        </authorList>
    </citation>
    <scope>NUCLEOTIDE SEQUENCE</scope>
    <source>
        <strain evidence="1">Expedition CK06-06</strain>
    </source>
</reference>
<evidence type="ECO:0000313" key="1">
    <source>
        <dbReference type="EMBL" id="GAG39701.1"/>
    </source>
</evidence>
<proteinExistence type="predicted"/>
<dbReference type="Gene3D" id="3.40.50.300">
    <property type="entry name" value="P-loop containing nucleotide triphosphate hydrolases"/>
    <property type="match status" value="1"/>
</dbReference>
<gene>
    <name evidence="1" type="ORF">S01H1_72996</name>
</gene>
<organism evidence="1">
    <name type="scientific">marine sediment metagenome</name>
    <dbReference type="NCBI Taxonomy" id="412755"/>
    <lineage>
        <taxon>unclassified sequences</taxon>
        <taxon>metagenomes</taxon>
        <taxon>ecological metagenomes</taxon>
    </lineage>
</organism>